<feature type="region of interest" description="Disordered" evidence="1">
    <location>
        <begin position="1"/>
        <end position="31"/>
    </location>
</feature>
<proteinExistence type="predicted"/>
<evidence type="ECO:0000313" key="2">
    <source>
        <dbReference type="EMBL" id="TNN45714.1"/>
    </source>
</evidence>
<dbReference type="AlphaFoldDB" id="A0A4Z2FYS6"/>
<reference evidence="2 3" key="1">
    <citation type="submission" date="2019-03" db="EMBL/GenBank/DDBJ databases">
        <title>First draft genome of Liparis tanakae, snailfish: a comprehensive survey of snailfish specific genes.</title>
        <authorList>
            <person name="Kim W."/>
            <person name="Song I."/>
            <person name="Jeong J.-H."/>
            <person name="Kim D."/>
            <person name="Kim S."/>
            <person name="Ryu S."/>
            <person name="Song J.Y."/>
            <person name="Lee S.K."/>
        </authorList>
    </citation>
    <scope>NUCLEOTIDE SEQUENCE [LARGE SCALE GENOMIC DNA]</scope>
    <source>
        <tissue evidence="2">Muscle</tissue>
    </source>
</reference>
<accession>A0A4Z2FYS6</accession>
<dbReference type="EMBL" id="SRLO01000829">
    <property type="protein sequence ID" value="TNN45714.1"/>
    <property type="molecule type" value="Genomic_DNA"/>
</dbReference>
<dbReference type="Proteomes" id="UP000314294">
    <property type="component" value="Unassembled WGS sequence"/>
</dbReference>
<name>A0A4Z2FYS6_9TELE</name>
<organism evidence="2 3">
    <name type="scientific">Liparis tanakae</name>
    <name type="common">Tanaka's snailfish</name>
    <dbReference type="NCBI Taxonomy" id="230148"/>
    <lineage>
        <taxon>Eukaryota</taxon>
        <taxon>Metazoa</taxon>
        <taxon>Chordata</taxon>
        <taxon>Craniata</taxon>
        <taxon>Vertebrata</taxon>
        <taxon>Euteleostomi</taxon>
        <taxon>Actinopterygii</taxon>
        <taxon>Neopterygii</taxon>
        <taxon>Teleostei</taxon>
        <taxon>Neoteleostei</taxon>
        <taxon>Acanthomorphata</taxon>
        <taxon>Eupercaria</taxon>
        <taxon>Perciformes</taxon>
        <taxon>Cottioidei</taxon>
        <taxon>Cottales</taxon>
        <taxon>Liparidae</taxon>
        <taxon>Liparis</taxon>
    </lineage>
</organism>
<sequence length="84" mass="9353">MSPPAQLSTRHTDPSTQSPADGNQTVNQTAHEEVCDSWIKGEVGTRGVNPQPSFTLRVSSCGFWGLIQISRGRKILSWRRKFIL</sequence>
<keyword evidence="3" id="KW-1185">Reference proteome</keyword>
<comment type="caution">
    <text evidence="2">The sequence shown here is derived from an EMBL/GenBank/DDBJ whole genome shotgun (WGS) entry which is preliminary data.</text>
</comment>
<feature type="compositionally biased region" description="Polar residues" evidence="1">
    <location>
        <begin position="1"/>
        <end position="29"/>
    </location>
</feature>
<protein>
    <submittedName>
        <fullName evidence="2">Uncharacterized protein</fullName>
    </submittedName>
</protein>
<evidence type="ECO:0000313" key="3">
    <source>
        <dbReference type="Proteomes" id="UP000314294"/>
    </source>
</evidence>
<gene>
    <name evidence="2" type="ORF">EYF80_044105</name>
</gene>
<evidence type="ECO:0000256" key="1">
    <source>
        <dbReference type="SAM" id="MobiDB-lite"/>
    </source>
</evidence>